<feature type="compositionally biased region" description="Polar residues" evidence="1">
    <location>
        <begin position="1"/>
        <end position="16"/>
    </location>
</feature>
<name>A0A2A6BFT4_PRIPA</name>
<evidence type="ECO:0000313" key="2">
    <source>
        <dbReference type="EnsemblMetazoa" id="PPA00406.1"/>
    </source>
</evidence>
<feature type="region of interest" description="Disordered" evidence="1">
    <location>
        <begin position="1"/>
        <end position="33"/>
    </location>
</feature>
<feature type="region of interest" description="Disordered" evidence="1">
    <location>
        <begin position="114"/>
        <end position="178"/>
    </location>
</feature>
<evidence type="ECO:0000313" key="3">
    <source>
        <dbReference type="Proteomes" id="UP000005239"/>
    </source>
</evidence>
<proteinExistence type="predicted"/>
<sequence length="543" mass="61602">METRSPSPSETASSGNATPEAAEEEETEESGQSWLYSHLSSFPIEDQAITALLEGDLSVFIRFHALTSDADRVLYIVVRKRKIVIDEQAALPPIEPQRPKEAAKPAKVKRVMRADVFPSIKKSTPARDGRPERRKNRDKSNGKKKGKSSSPPKKRESQSMPRGRFTHQQTAQQRDAAKREIEVELAGGSLPTYLEFIDDKDIPDTQQFVVIVPREVKLETEKNEFDQLYAVAFVRNRANLDLSIHCASLILDEALTWEGRIDLLMINTCLLERRLDRMLLLERFILDTIGAHFCVEGRKRVETASDEAKSMHLLLVPPIIAFVMAPSQSSVARLQLQCAFFDLQFIGDEEDMARAAHRLERSLTQIFLLFSLFKDEAAEWSRRLFLYVLDLFSTILASYIMKKSALITHPEGVHGQICRTFERFVKRARELSGEIFDSSEDRANAEKLVFSFSIVEILEEEIDALLDLVRSLNDERRDMTMHRAPLDECELVLKEVVIYLDENCLASVVESGSLEALRSIVQAVVAFTKKLEKLLPPLPDANE</sequence>
<dbReference type="AlphaFoldDB" id="A0A2A6BFT4"/>
<reference evidence="2" key="2">
    <citation type="submission" date="2022-06" db="UniProtKB">
        <authorList>
            <consortium name="EnsemblMetazoa"/>
        </authorList>
    </citation>
    <scope>IDENTIFICATION</scope>
    <source>
        <strain evidence="2">PS312</strain>
    </source>
</reference>
<gene>
    <name evidence="2" type="primary">WBGene00089960</name>
</gene>
<feature type="compositionally biased region" description="Basic residues" evidence="1">
    <location>
        <begin position="132"/>
        <end position="147"/>
    </location>
</feature>
<dbReference type="Proteomes" id="UP000005239">
    <property type="component" value="Unassembled WGS sequence"/>
</dbReference>
<evidence type="ECO:0000256" key="1">
    <source>
        <dbReference type="SAM" id="MobiDB-lite"/>
    </source>
</evidence>
<dbReference type="EnsemblMetazoa" id="PPA00406.1">
    <property type="protein sequence ID" value="PPA00406.1"/>
    <property type="gene ID" value="WBGene00089960"/>
</dbReference>
<protein>
    <submittedName>
        <fullName evidence="2">Uncharacterized protein</fullName>
    </submittedName>
</protein>
<dbReference type="OrthoDB" id="5827021at2759"/>
<accession>A0A8R1Y3M3</accession>
<reference evidence="3" key="1">
    <citation type="journal article" date="2008" name="Nat. Genet.">
        <title>The Pristionchus pacificus genome provides a unique perspective on nematode lifestyle and parasitism.</title>
        <authorList>
            <person name="Dieterich C."/>
            <person name="Clifton S.W."/>
            <person name="Schuster L.N."/>
            <person name="Chinwalla A."/>
            <person name="Delehaunty K."/>
            <person name="Dinkelacker I."/>
            <person name="Fulton L."/>
            <person name="Fulton R."/>
            <person name="Godfrey J."/>
            <person name="Minx P."/>
            <person name="Mitreva M."/>
            <person name="Roeseler W."/>
            <person name="Tian H."/>
            <person name="Witte H."/>
            <person name="Yang S.P."/>
            <person name="Wilson R.K."/>
            <person name="Sommer R.J."/>
        </authorList>
    </citation>
    <scope>NUCLEOTIDE SEQUENCE [LARGE SCALE GENOMIC DNA]</scope>
    <source>
        <strain evidence="3">PS312</strain>
    </source>
</reference>
<organism evidence="2 3">
    <name type="scientific">Pristionchus pacificus</name>
    <name type="common">Parasitic nematode worm</name>
    <dbReference type="NCBI Taxonomy" id="54126"/>
    <lineage>
        <taxon>Eukaryota</taxon>
        <taxon>Metazoa</taxon>
        <taxon>Ecdysozoa</taxon>
        <taxon>Nematoda</taxon>
        <taxon>Chromadorea</taxon>
        <taxon>Rhabditida</taxon>
        <taxon>Rhabditina</taxon>
        <taxon>Diplogasteromorpha</taxon>
        <taxon>Diplogasteroidea</taxon>
        <taxon>Neodiplogasteridae</taxon>
        <taxon>Pristionchus</taxon>
    </lineage>
</organism>
<keyword evidence="3" id="KW-1185">Reference proteome</keyword>
<accession>A0A2A6BFT4</accession>